<feature type="transmembrane region" description="Helical" evidence="6">
    <location>
        <begin position="91"/>
        <end position="110"/>
    </location>
</feature>
<feature type="transmembrane region" description="Helical" evidence="6">
    <location>
        <begin position="548"/>
        <end position="575"/>
    </location>
</feature>
<feature type="transmembrane region" description="Helical" evidence="6">
    <location>
        <begin position="683"/>
        <end position="702"/>
    </location>
</feature>
<feature type="transmembrane region" description="Helical" evidence="6">
    <location>
        <begin position="595"/>
        <end position="618"/>
    </location>
</feature>
<dbReference type="Pfam" id="PF03706">
    <property type="entry name" value="LPG_synthase_TM"/>
    <property type="match status" value="1"/>
</dbReference>
<dbReference type="Proteomes" id="UP000313849">
    <property type="component" value="Unassembled WGS sequence"/>
</dbReference>
<keyword evidence="8" id="KW-1185">Reference proteome</keyword>
<evidence type="ECO:0000313" key="7">
    <source>
        <dbReference type="EMBL" id="TNU73934.1"/>
    </source>
</evidence>
<keyword evidence="3 6" id="KW-0812">Transmembrane</keyword>
<dbReference type="SUPFAM" id="SSF56112">
    <property type="entry name" value="Protein kinase-like (PK-like)"/>
    <property type="match status" value="1"/>
</dbReference>
<keyword evidence="2" id="KW-1003">Cell membrane</keyword>
<protein>
    <recommendedName>
        <fullName evidence="9">Flippase-like domain-containing protein</fullName>
    </recommendedName>
</protein>
<gene>
    <name evidence="7" type="ORF">FH969_08765</name>
</gene>
<accession>A0A5C5BDJ0</accession>
<evidence type="ECO:0000256" key="6">
    <source>
        <dbReference type="SAM" id="Phobius"/>
    </source>
</evidence>
<comment type="subcellular location">
    <subcellularLocation>
        <location evidence="1">Cell membrane</location>
        <topology evidence="1">Multi-pass membrane protein</topology>
    </subcellularLocation>
</comment>
<evidence type="ECO:0000256" key="5">
    <source>
        <dbReference type="ARBA" id="ARBA00023136"/>
    </source>
</evidence>
<feature type="transmembrane region" description="Helical" evidence="6">
    <location>
        <begin position="122"/>
        <end position="146"/>
    </location>
</feature>
<dbReference type="InterPro" id="IPR022791">
    <property type="entry name" value="L-PG_synthase/AglD"/>
</dbReference>
<organism evidence="7 8">
    <name type="scientific">Miniimonas arenae</name>
    <dbReference type="NCBI Taxonomy" id="676201"/>
    <lineage>
        <taxon>Bacteria</taxon>
        <taxon>Bacillati</taxon>
        <taxon>Actinomycetota</taxon>
        <taxon>Actinomycetes</taxon>
        <taxon>Micrococcales</taxon>
        <taxon>Beutenbergiaceae</taxon>
        <taxon>Miniimonas</taxon>
    </lineage>
</organism>
<feature type="transmembrane region" description="Helical" evidence="6">
    <location>
        <begin position="514"/>
        <end position="536"/>
    </location>
</feature>
<dbReference type="OrthoDB" id="5242664at2"/>
<feature type="transmembrane region" description="Helical" evidence="6">
    <location>
        <begin position="709"/>
        <end position="728"/>
    </location>
</feature>
<dbReference type="InterPro" id="IPR011009">
    <property type="entry name" value="Kinase-like_dom_sf"/>
</dbReference>
<dbReference type="GO" id="GO:0005886">
    <property type="term" value="C:plasma membrane"/>
    <property type="evidence" value="ECO:0007669"/>
    <property type="project" value="UniProtKB-SubCell"/>
</dbReference>
<feature type="transmembrane region" description="Helical" evidence="6">
    <location>
        <begin position="20"/>
        <end position="39"/>
    </location>
</feature>
<reference evidence="7 8" key="1">
    <citation type="submission" date="2019-06" db="EMBL/GenBank/DDBJ databases">
        <title>Draft genome sequence of Miniimonas arenae KCTC 19750T isolated from sea sand.</title>
        <authorList>
            <person name="Park S.-J."/>
        </authorList>
    </citation>
    <scope>NUCLEOTIDE SEQUENCE [LARGE SCALE GENOMIC DNA]</scope>
    <source>
        <strain evidence="7 8">KCTC 19750</strain>
    </source>
</reference>
<feature type="transmembrane region" description="Helical" evidence="6">
    <location>
        <begin position="158"/>
        <end position="175"/>
    </location>
</feature>
<dbReference type="PANTHER" id="PTHR39087:SF2">
    <property type="entry name" value="UPF0104 MEMBRANE PROTEIN MJ1595"/>
    <property type="match status" value="1"/>
</dbReference>
<name>A0A5C5BDJ0_9MICO</name>
<feature type="transmembrane region" description="Helical" evidence="6">
    <location>
        <begin position="482"/>
        <end position="502"/>
    </location>
</feature>
<evidence type="ECO:0000256" key="4">
    <source>
        <dbReference type="ARBA" id="ARBA00022989"/>
    </source>
</evidence>
<keyword evidence="4 6" id="KW-1133">Transmembrane helix</keyword>
<keyword evidence="5 6" id="KW-0472">Membrane</keyword>
<dbReference type="EMBL" id="VENP01000029">
    <property type="protein sequence ID" value="TNU73934.1"/>
    <property type="molecule type" value="Genomic_DNA"/>
</dbReference>
<feature type="transmembrane region" description="Helical" evidence="6">
    <location>
        <begin position="59"/>
        <end position="84"/>
    </location>
</feature>
<dbReference type="PANTHER" id="PTHR39087">
    <property type="entry name" value="UPF0104 MEMBRANE PROTEIN MJ1595"/>
    <property type="match status" value="1"/>
</dbReference>
<sequence>MPEDSYRAVTRRAWWQETSALVTFAVIAGVGLLLASVARRTTQAFDEDLRALLDGVPHTVIEIALLSLQTAFLVGLVATPVALLVLRRPGLVVRGAVAAVVANAAFLGVSRLDFEHADGSSLAPVATVSHVPSSLLIASVAALTATLRPVARGAWQRILWSALVALALLRTLSAPDAPLDVVLAIGVGGLVGTLVLLAMGRSVRELTPSGLAAALAAVDLPVTDVEPLGHDDEWGVPVRSARTGHGILVRVVDDRAWRTDTLDRAFRRIRLRDTGDETAHASPSRAVSAEAMVAMLAADRGVHVPAVLAVATAPLGEAILAVERLDATPLDEVPADALTHDVLASAWHEVRRLHEVRIAHRDLTVRHLVLDGDGQVWITNLTRGEAGVADAPLAGDDAELLASTYALVGAERAVAPALEVLGTDRLVAAVERIVPAALTPRTRAAVKKVPDALAPLVAEAARAAGVEVPTPVAVERFKPRTLVMALALAVAIYVLAPQLANVSTMVSSVQDADWTWIGPLLLASAATYVGAALGLAGGTPGRVPVGEAAAVALAGSFVATFSPPGVSTVALNVRFLQKRGYPTPVAVSASAAKEAAVGIAHIALLVVFAFWAGSTGVLADELDKLPPAHVLILIGVGVLALAGGAFTIPKIRELLRKTVVPAVREAAEAMRPVVSSPAKLAELLGGVVLLPLGYGVALWFALQAFDHSASFVATVLVSLTAGAVANAAPTPGGIGAVEAVLTAALTAIGIPSATAFAAVLLYRLATFWVPILPGFVAFRTLTAKDVL</sequence>
<dbReference type="AlphaFoldDB" id="A0A5C5BDJ0"/>
<feature type="transmembrane region" description="Helical" evidence="6">
    <location>
        <begin position="181"/>
        <end position="199"/>
    </location>
</feature>
<dbReference type="RefSeq" id="WP_139986993.1">
    <property type="nucleotide sequence ID" value="NZ_VENP01000029.1"/>
</dbReference>
<evidence type="ECO:0008006" key="9">
    <source>
        <dbReference type="Google" id="ProtNLM"/>
    </source>
</evidence>
<evidence type="ECO:0000313" key="8">
    <source>
        <dbReference type="Proteomes" id="UP000313849"/>
    </source>
</evidence>
<evidence type="ECO:0000256" key="3">
    <source>
        <dbReference type="ARBA" id="ARBA00022692"/>
    </source>
</evidence>
<proteinExistence type="predicted"/>
<feature type="transmembrane region" description="Helical" evidence="6">
    <location>
        <begin position="740"/>
        <end position="762"/>
    </location>
</feature>
<comment type="caution">
    <text evidence="7">The sequence shown here is derived from an EMBL/GenBank/DDBJ whole genome shotgun (WGS) entry which is preliminary data.</text>
</comment>
<evidence type="ECO:0000256" key="2">
    <source>
        <dbReference type="ARBA" id="ARBA00022475"/>
    </source>
</evidence>
<evidence type="ECO:0000256" key="1">
    <source>
        <dbReference type="ARBA" id="ARBA00004651"/>
    </source>
</evidence>
<feature type="transmembrane region" description="Helical" evidence="6">
    <location>
        <begin position="630"/>
        <end position="648"/>
    </location>
</feature>